<evidence type="ECO:0000313" key="2">
    <source>
        <dbReference type="EMBL" id="MBY0206669.1"/>
    </source>
</evidence>
<dbReference type="PANTHER" id="PTHR40055:SF1">
    <property type="entry name" value="TRANSCRIPTIONAL REGULATOR YGIV-RELATED"/>
    <property type="match status" value="1"/>
</dbReference>
<protein>
    <submittedName>
        <fullName evidence="2">GyrI-like domain-containing protein</fullName>
    </submittedName>
</protein>
<feature type="domain" description="AraC effector-binding" evidence="1">
    <location>
        <begin position="1"/>
        <end position="151"/>
    </location>
</feature>
<name>A0ABS7KRF6_9BACL</name>
<dbReference type="Pfam" id="PF06445">
    <property type="entry name" value="GyrI-like"/>
    <property type="match status" value="1"/>
</dbReference>
<dbReference type="InterPro" id="IPR029442">
    <property type="entry name" value="GyrI-like"/>
</dbReference>
<evidence type="ECO:0000313" key="3">
    <source>
        <dbReference type="Proteomes" id="UP000706031"/>
    </source>
</evidence>
<sequence length="153" mass="17536">MCLEHLAPVSIAYVRQTGPYGPSNIQTMEKLKQWAAQKELLKEDAVLYGIPQDNPESTPPEHCRYDACIVIRDDFKLEKEPHLNISLGSFQGGNYLIITIPHTAEDIQKAWNEIISQLQLQGYRMDTKPVFERYRPQLLAQHLCELCIPLTTD</sequence>
<dbReference type="PANTHER" id="PTHR40055">
    <property type="entry name" value="TRANSCRIPTIONAL REGULATOR YGIV-RELATED"/>
    <property type="match status" value="1"/>
</dbReference>
<dbReference type="EMBL" id="JACLIC010000047">
    <property type="protein sequence ID" value="MBY0206669.1"/>
    <property type="molecule type" value="Genomic_DNA"/>
</dbReference>
<proteinExistence type="predicted"/>
<reference evidence="2 3" key="1">
    <citation type="submission" date="2020-08" db="EMBL/GenBank/DDBJ databases">
        <title>Fungal Genomes of the International Space Station.</title>
        <authorList>
            <person name="Seuylemezian A."/>
            <person name="Singh N.K."/>
            <person name="Wood J."/>
            <person name="Venkateswaran K."/>
        </authorList>
    </citation>
    <scope>NUCLEOTIDE SEQUENCE [LARGE SCALE GENOMIC DNA]</scope>
    <source>
        <strain evidence="2 3">S/N-304-OC-R4</strain>
    </source>
</reference>
<dbReference type="SMART" id="SM00871">
    <property type="entry name" value="AraC_E_bind"/>
    <property type="match status" value="1"/>
</dbReference>
<organism evidence="2 3">
    <name type="scientific">Paenibacillus cucumis</name>
    <name type="common">ex Kampfer et al. 2016</name>
    <dbReference type="NCBI Taxonomy" id="1776858"/>
    <lineage>
        <taxon>Bacteria</taxon>
        <taxon>Bacillati</taxon>
        <taxon>Bacillota</taxon>
        <taxon>Bacilli</taxon>
        <taxon>Bacillales</taxon>
        <taxon>Paenibacillaceae</taxon>
        <taxon>Paenibacillus</taxon>
    </lineage>
</organism>
<dbReference type="Gene3D" id="3.20.80.10">
    <property type="entry name" value="Regulatory factor, effector binding domain"/>
    <property type="match status" value="1"/>
</dbReference>
<accession>A0ABS7KRF6</accession>
<evidence type="ECO:0000259" key="1">
    <source>
        <dbReference type="SMART" id="SM00871"/>
    </source>
</evidence>
<comment type="caution">
    <text evidence="2">The sequence shown here is derived from an EMBL/GenBank/DDBJ whole genome shotgun (WGS) entry which is preliminary data.</text>
</comment>
<keyword evidence="3" id="KW-1185">Reference proteome</keyword>
<dbReference type="InterPro" id="IPR011256">
    <property type="entry name" value="Reg_factor_effector_dom_sf"/>
</dbReference>
<dbReference type="InterPro" id="IPR010499">
    <property type="entry name" value="AraC_E-bd"/>
</dbReference>
<gene>
    <name evidence="2" type="ORF">H7T88_25945</name>
</gene>
<dbReference type="SUPFAM" id="SSF55136">
    <property type="entry name" value="Probable bacterial effector-binding domain"/>
    <property type="match status" value="1"/>
</dbReference>
<dbReference type="Proteomes" id="UP000706031">
    <property type="component" value="Unassembled WGS sequence"/>
</dbReference>
<dbReference type="InterPro" id="IPR050908">
    <property type="entry name" value="SmbC-like"/>
</dbReference>